<keyword evidence="2" id="KW-0472">Membrane</keyword>
<accession>A0A5A9PMH5</accession>
<evidence type="ECO:0000256" key="2">
    <source>
        <dbReference type="SAM" id="Phobius"/>
    </source>
</evidence>
<proteinExistence type="predicted"/>
<organism evidence="3 4">
    <name type="scientific">Triplophysa tibetana</name>
    <dbReference type="NCBI Taxonomy" id="1572043"/>
    <lineage>
        <taxon>Eukaryota</taxon>
        <taxon>Metazoa</taxon>
        <taxon>Chordata</taxon>
        <taxon>Craniata</taxon>
        <taxon>Vertebrata</taxon>
        <taxon>Euteleostomi</taxon>
        <taxon>Actinopterygii</taxon>
        <taxon>Neopterygii</taxon>
        <taxon>Teleostei</taxon>
        <taxon>Ostariophysi</taxon>
        <taxon>Cypriniformes</taxon>
        <taxon>Nemacheilidae</taxon>
        <taxon>Triplophysa</taxon>
    </lineage>
</organism>
<reference evidence="3 4" key="1">
    <citation type="journal article" date="2019" name="Mol. Ecol. Resour.">
        <title>Chromosome-level genome assembly of Triplophysa tibetana, a fish adapted to the harsh high-altitude environment of the Tibetan Plateau.</title>
        <authorList>
            <person name="Yang X."/>
            <person name="Liu H."/>
            <person name="Ma Z."/>
            <person name="Zou Y."/>
            <person name="Zou M."/>
            <person name="Mao Y."/>
            <person name="Li X."/>
            <person name="Wang H."/>
            <person name="Chen T."/>
            <person name="Wang W."/>
            <person name="Yang R."/>
        </authorList>
    </citation>
    <scope>NUCLEOTIDE SEQUENCE [LARGE SCALE GENOMIC DNA]</scope>
    <source>
        <strain evidence="3">TTIB1903HZAU</strain>
        <tissue evidence="3">Muscle</tissue>
    </source>
</reference>
<keyword evidence="2" id="KW-1133">Transmembrane helix</keyword>
<evidence type="ECO:0000313" key="3">
    <source>
        <dbReference type="EMBL" id="KAA0723033.1"/>
    </source>
</evidence>
<protein>
    <recommendedName>
        <fullName evidence="5">Membrane-spanning 4-domains subfamily A member 4A</fullName>
    </recommendedName>
</protein>
<gene>
    <name evidence="3" type="ORF">E1301_Tti005151</name>
</gene>
<feature type="transmembrane region" description="Helical" evidence="2">
    <location>
        <begin position="109"/>
        <end position="130"/>
    </location>
</feature>
<keyword evidence="2" id="KW-0812">Transmembrane</keyword>
<evidence type="ECO:0000256" key="1">
    <source>
        <dbReference type="SAM" id="MobiDB-lite"/>
    </source>
</evidence>
<feature type="transmembrane region" description="Helical" evidence="2">
    <location>
        <begin position="169"/>
        <end position="190"/>
    </location>
</feature>
<evidence type="ECO:0000313" key="4">
    <source>
        <dbReference type="Proteomes" id="UP000324632"/>
    </source>
</evidence>
<keyword evidence="4" id="KW-1185">Reference proteome</keyword>
<dbReference type="EMBL" id="SOYY01000003">
    <property type="protein sequence ID" value="KAA0723033.1"/>
    <property type="molecule type" value="Genomic_DNA"/>
</dbReference>
<feature type="transmembrane region" description="Helical" evidence="2">
    <location>
        <begin position="50"/>
        <end position="67"/>
    </location>
</feature>
<feature type="transmembrane region" description="Helical" evidence="2">
    <location>
        <begin position="79"/>
        <end position="97"/>
    </location>
</feature>
<dbReference type="Proteomes" id="UP000324632">
    <property type="component" value="Chromosome 3"/>
</dbReference>
<sequence>MISDLETEVSDAGSDAPVENPLRSPSDLLEVTFQKNPNQTFKYREAEPKILGVTEIALTVFFISSRTATFSEDYESNRVIMPFSSISIIAGGLAIAAEKLHPAMLKACLGMQIVMCVIYGFILTTVTHQIPHMSFNSTCWPYYDNESPVDGPFRGICNGIIEGYTHLELIYQLIMAVQIALSATLAVYCCKVIQCCSPSSHVPVIAMKSPTAPE</sequence>
<evidence type="ECO:0008006" key="5">
    <source>
        <dbReference type="Google" id="ProtNLM"/>
    </source>
</evidence>
<comment type="caution">
    <text evidence="3">The sequence shown here is derived from an EMBL/GenBank/DDBJ whole genome shotgun (WGS) entry which is preliminary data.</text>
</comment>
<dbReference type="AlphaFoldDB" id="A0A5A9PMH5"/>
<feature type="region of interest" description="Disordered" evidence="1">
    <location>
        <begin position="1"/>
        <end position="23"/>
    </location>
</feature>
<name>A0A5A9PMH5_9TELE</name>